<dbReference type="InterPro" id="IPR007219">
    <property type="entry name" value="XnlR_reg_dom"/>
</dbReference>
<evidence type="ECO:0000259" key="7">
    <source>
        <dbReference type="SMART" id="SM00906"/>
    </source>
</evidence>
<feature type="region of interest" description="Disordered" evidence="5">
    <location>
        <begin position="70"/>
        <end position="97"/>
    </location>
</feature>
<evidence type="ECO:0008006" key="10">
    <source>
        <dbReference type="Google" id="ProtNLM"/>
    </source>
</evidence>
<dbReference type="CDD" id="cd00067">
    <property type="entry name" value="GAL4"/>
    <property type="match status" value="1"/>
</dbReference>
<dbReference type="Pfam" id="PF04082">
    <property type="entry name" value="Fungal_trans"/>
    <property type="match status" value="1"/>
</dbReference>
<dbReference type="PANTHER" id="PTHR47424:SF6">
    <property type="entry name" value="PROLINE UTILIZATION TRANS-ACTIVATOR"/>
    <property type="match status" value="1"/>
</dbReference>
<keyword evidence="2" id="KW-0805">Transcription regulation</keyword>
<evidence type="ECO:0000256" key="2">
    <source>
        <dbReference type="ARBA" id="ARBA00023015"/>
    </source>
</evidence>
<dbReference type="GO" id="GO:0003677">
    <property type="term" value="F:DNA binding"/>
    <property type="evidence" value="ECO:0007669"/>
    <property type="project" value="InterPro"/>
</dbReference>
<keyword evidence="1" id="KW-0479">Metal-binding</keyword>
<dbReference type="GO" id="GO:0008270">
    <property type="term" value="F:zinc ion binding"/>
    <property type="evidence" value="ECO:0007669"/>
    <property type="project" value="InterPro"/>
</dbReference>
<reference evidence="8 9" key="1">
    <citation type="submission" date="2017-06" db="EMBL/GenBank/DDBJ databases">
        <title>Comparative genomic analysis of Ambrosia Fusariam Clade fungi.</title>
        <authorList>
            <person name="Stajich J.E."/>
            <person name="Carrillo J."/>
            <person name="Kijimoto T."/>
            <person name="Eskalen A."/>
            <person name="O'Donnell K."/>
            <person name="Kasson M."/>
        </authorList>
    </citation>
    <scope>NUCLEOTIDE SEQUENCE [LARGE SCALE GENOMIC DNA]</scope>
    <source>
        <strain evidence="8 9">UCR1854</strain>
    </source>
</reference>
<accession>A0A430M4L0</accession>
<evidence type="ECO:0000256" key="3">
    <source>
        <dbReference type="ARBA" id="ARBA00023163"/>
    </source>
</evidence>
<evidence type="ECO:0000313" key="9">
    <source>
        <dbReference type="Proteomes" id="UP000287124"/>
    </source>
</evidence>
<dbReference type="GO" id="GO:0006351">
    <property type="term" value="P:DNA-templated transcription"/>
    <property type="evidence" value="ECO:0007669"/>
    <property type="project" value="InterPro"/>
</dbReference>
<organism evidence="8 9">
    <name type="scientific">Fusarium euwallaceae</name>
    <dbReference type="NCBI Taxonomy" id="1147111"/>
    <lineage>
        <taxon>Eukaryota</taxon>
        <taxon>Fungi</taxon>
        <taxon>Dikarya</taxon>
        <taxon>Ascomycota</taxon>
        <taxon>Pezizomycotina</taxon>
        <taxon>Sordariomycetes</taxon>
        <taxon>Hypocreomycetidae</taxon>
        <taxon>Hypocreales</taxon>
        <taxon>Nectriaceae</taxon>
        <taxon>Fusarium</taxon>
        <taxon>Fusarium solani species complex</taxon>
    </lineage>
</organism>
<protein>
    <recommendedName>
        <fullName evidence="10">Zn(2)-C6 fungal-type domain-containing protein</fullName>
    </recommendedName>
</protein>
<dbReference type="Pfam" id="PF00172">
    <property type="entry name" value="Zn_clus"/>
    <property type="match status" value="1"/>
</dbReference>
<dbReference type="SUPFAM" id="SSF57701">
    <property type="entry name" value="Zn2/Cys6 DNA-binding domain"/>
    <property type="match status" value="1"/>
</dbReference>
<evidence type="ECO:0000313" key="8">
    <source>
        <dbReference type="EMBL" id="RTE82945.1"/>
    </source>
</evidence>
<feature type="domain" description="Zn(2)-C6 fungal-type" evidence="6">
    <location>
        <begin position="15"/>
        <end position="58"/>
    </location>
</feature>
<dbReference type="CDD" id="cd12148">
    <property type="entry name" value="fungal_TF_MHR"/>
    <property type="match status" value="1"/>
</dbReference>
<feature type="domain" description="Xylanolytic transcriptional activator regulatory" evidence="7">
    <location>
        <begin position="297"/>
        <end position="370"/>
    </location>
</feature>
<dbReference type="Proteomes" id="UP000287124">
    <property type="component" value="Unassembled WGS sequence"/>
</dbReference>
<dbReference type="SMART" id="SM00906">
    <property type="entry name" value="Fungal_trans"/>
    <property type="match status" value="1"/>
</dbReference>
<sequence>MSTAPKTSSSAAPHKRSTQACIRCRNRKTKCSGESPYRTCLLARKECVYLEVLKKVKVSEQYLSHLQPQLVSREPGRTETTIGSTSNPVPPLTGTDGTPEDIHNPLEQEVAQLSISPSGQRRYLGTSSSINLGLRFHNMVKTFQSQDDGFDLQIECPTYSDAAWPTRRPSVSRLPQLPPYEHAKQLYAAQHAYIGTIFSFLDPTVFGEHMHEIYSKPLDLSDRQTCLIYCQVLLMFAYGQMYSINQWTGNDGPPGFSYFMQALELLPDIHEEGSVLFVEVLSLVGYFMQNLNRRDAAFLYIGLASRMAISLGLHQEVSDPTLDETAREHRRRLWWSVYSMDRIICAKSGNPITIADGDIGTGIEPEISSVTILYHYTKLSRILGNIMENVYRKSRKTGSNLVESVQTIMGDLNLWLRNLPSQLRPDFNKPDKDISRESVSMFLHYYQCINMTARPLLFHVVQKRLQDYHRRHRGVYFRRMRFDHHLSRGRGTESSTYGFMDGDDAFSAALILVMVDIAFPPTTREHEAMKQALEILRGMADRGNGHIGARRQSLLNLQTMINKVPSASPATPTVTSAFETGFDPVLSDPGDGLTGWSDGGEASPGIGSIGDAEGSGSGVTGIFPSLDPSPTFNLPFSNLGTTLEDMSLWEEVYGNMNVGMDFDWDEAARIANGYSEEGGDF</sequence>
<keyword evidence="4" id="KW-0539">Nucleus</keyword>
<dbReference type="PANTHER" id="PTHR47424">
    <property type="entry name" value="REGULATORY PROTEIN GAL4"/>
    <property type="match status" value="1"/>
</dbReference>
<evidence type="ECO:0000256" key="5">
    <source>
        <dbReference type="SAM" id="MobiDB-lite"/>
    </source>
</evidence>
<name>A0A430M4L0_9HYPO</name>
<dbReference type="Gene3D" id="4.10.240.10">
    <property type="entry name" value="Zn(2)-C6 fungal-type DNA-binding domain"/>
    <property type="match status" value="1"/>
</dbReference>
<keyword evidence="3" id="KW-0804">Transcription</keyword>
<evidence type="ECO:0000256" key="1">
    <source>
        <dbReference type="ARBA" id="ARBA00022723"/>
    </source>
</evidence>
<evidence type="ECO:0000256" key="4">
    <source>
        <dbReference type="ARBA" id="ARBA00023242"/>
    </source>
</evidence>
<dbReference type="SMART" id="SM00066">
    <property type="entry name" value="GAL4"/>
    <property type="match status" value="1"/>
</dbReference>
<dbReference type="InterPro" id="IPR036864">
    <property type="entry name" value="Zn2-C6_fun-type_DNA-bd_sf"/>
</dbReference>
<keyword evidence="9" id="KW-1185">Reference proteome</keyword>
<proteinExistence type="predicted"/>
<dbReference type="InterPro" id="IPR001138">
    <property type="entry name" value="Zn2Cys6_DnaBD"/>
</dbReference>
<dbReference type="InterPro" id="IPR051127">
    <property type="entry name" value="Fungal_SecMet_Regulators"/>
</dbReference>
<comment type="caution">
    <text evidence="8">The sequence shown here is derived from an EMBL/GenBank/DDBJ whole genome shotgun (WGS) entry which is preliminary data.</text>
</comment>
<dbReference type="AlphaFoldDB" id="A0A430M4L0"/>
<dbReference type="GO" id="GO:0000981">
    <property type="term" value="F:DNA-binding transcription factor activity, RNA polymerase II-specific"/>
    <property type="evidence" value="ECO:0007669"/>
    <property type="project" value="InterPro"/>
</dbReference>
<dbReference type="EMBL" id="MIKF01000021">
    <property type="protein sequence ID" value="RTE82945.1"/>
    <property type="molecule type" value="Genomic_DNA"/>
</dbReference>
<feature type="compositionally biased region" description="Polar residues" evidence="5">
    <location>
        <begin position="78"/>
        <end position="87"/>
    </location>
</feature>
<gene>
    <name evidence="8" type="ORF">BHE90_002549</name>
</gene>
<evidence type="ECO:0000259" key="6">
    <source>
        <dbReference type="SMART" id="SM00066"/>
    </source>
</evidence>